<dbReference type="AlphaFoldDB" id="A0AAQ3NWR8"/>
<dbReference type="GO" id="GO:0005886">
    <property type="term" value="C:plasma membrane"/>
    <property type="evidence" value="ECO:0007669"/>
    <property type="project" value="TreeGrafter"/>
</dbReference>
<dbReference type="PANTHER" id="PTHR11040">
    <property type="entry name" value="ZINC/IRON TRANSPORTER"/>
    <property type="match status" value="1"/>
</dbReference>
<evidence type="ECO:0000256" key="6">
    <source>
        <dbReference type="SAM" id="Phobius"/>
    </source>
</evidence>
<sequence>MAAIPKRINPSTLIRVKQYSKRSSTVFGDFGKQQSASFTTAKTRRESRGFLHREGRKAEGSNAIRGEAGLKSIGRVFIVTSQKAIGFVGVDELSLKVAEKTKEDRGRLKKRRVSLAHTPFANTSDRGCRLRALTEAPAEPPVVAASEWKTRQRASRLEGSCVTQKKKGAVSLALGSAGGWLDGEWWPLRWLAMGVRREAARIIFSRATTGGRRKASAPAGDGSSGERSRRRRSELQLPTRRASIAFFEENPRYRLPGDLRQVRGISDGPWGLADGPFLLPATMQRYSYPPMLLQTKTKKAWANTYQMHPPNDTAAPLPLVLPSGRRCRVLTPSLHVTDSRTQFLVFVDRFSRINYGGDSKSLFQNRFFLDRRPVAIPVATLSNKFSRFVRLSNKFHEVRGHLEQISRGSCASQQISRGSWTSPANLTRFVRLSSKFHENRDRGNALRYKITALVSILIAGAIGVCIPFMGKVIPALSPDKNVFFLVKAFTAGVILATGFIHILLDALENLTSPYLKEHPWENFPSLGLC</sequence>
<feature type="region of interest" description="Disordered" evidence="5">
    <location>
        <begin position="210"/>
        <end position="236"/>
    </location>
</feature>
<evidence type="ECO:0000256" key="4">
    <source>
        <dbReference type="ARBA" id="ARBA00023136"/>
    </source>
</evidence>
<protein>
    <submittedName>
        <fullName evidence="7">Uncharacterized protein</fullName>
    </submittedName>
</protein>
<keyword evidence="8" id="KW-1185">Reference proteome</keyword>
<proteinExistence type="predicted"/>
<name>A0AAQ3NWR8_VIGMU</name>
<dbReference type="GO" id="GO:0005385">
    <property type="term" value="F:zinc ion transmembrane transporter activity"/>
    <property type="evidence" value="ECO:0007669"/>
    <property type="project" value="TreeGrafter"/>
</dbReference>
<evidence type="ECO:0000313" key="7">
    <source>
        <dbReference type="EMBL" id="WVZ16452.1"/>
    </source>
</evidence>
<gene>
    <name evidence="7" type="ORF">V8G54_009434</name>
</gene>
<dbReference type="Pfam" id="PF02535">
    <property type="entry name" value="Zip"/>
    <property type="match status" value="1"/>
</dbReference>
<organism evidence="7 8">
    <name type="scientific">Vigna mungo</name>
    <name type="common">Black gram</name>
    <name type="synonym">Phaseolus mungo</name>
    <dbReference type="NCBI Taxonomy" id="3915"/>
    <lineage>
        <taxon>Eukaryota</taxon>
        <taxon>Viridiplantae</taxon>
        <taxon>Streptophyta</taxon>
        <taxon>Embryophyta</taxon>
        <taxon>Tracheophyta</taxon>
        <taxon>Spermatophyta</taxon>
        <taxon>Magnoliopsida</taxon>
        <taxon>eudicotyledons</taxon>
        <taxon>Gunneridae</taxon>
        <taxon>Pentapetalae</taxon>
        <taxon>rosids</taxon>
        <taxon>fabids</taxon>
        <taxon>Fabales</taxon>
        <taxon>Fabaceae</taxon>
        <taxon>Papilionoideae</taxon>
        <taxon>50 kb inversion clade</taxon>
        <taxon>NPAAA clade</taxon>
        <taxon>indigoferoid/millettioid clade</taxon>
        <taxon>Phaseoleae</taxon>
        <taxon>Vigna</taxon>
    </lineage>
</organism>
<comment type="subcellular location">
    <subcellularLocation>
        <location evidence="1">Membrane</location>
        <topology evidence="1">Multi-pass membrane protein</topology>
    </subcellularLocation>
</comment>
<evidence type="ECO:0000313" key="8">
    <source>
        <dbReference type="Proteomes" id="UP001374535"/>
    </source>
</evidence>
<evidence type="ECO:0000256" key="5">
    <source>
        <dbReference type="SAM" id="MobiDB-lite"/>
    </source>
</evidence>
<reference evidence="7 8" key="1">
    <citation type="journal article" date="2023" name="Life. Sci Alliance">
        <title>Evolutionary insights into 3D genome organization and epigenetic landscape of Vigna mungo.</title>
        <authorList>
            <person name="Junaid A."/>
            <person name="Singh B."/>
            <person name="Bhatia S."/>
        </authorList>
    </citation>
    <scope>NUCLEOTIDE SEQUENCE [LARGE SCALE GENOMIC DNA]</scope>
    <source>
        <strain evidence="7">Urdbean</strain>
    </source>
</reference>
<dbReference type="EMBL" id="CP144698">
    <property type="protein sequence ID" value="WVZ16452.1"/>
    <property type="molecule type" value="Genomic_DNA"/>
</dbReference>
<keyword evidence="2 6" id="KW-0812">Transmembrane</keyword>
<keyword evidence="4 6" id="KW-0472">Membrane</keyword>
<dbReference type="Proteomes" id="UP001374535">
    <property type="component" value="Chromosome 3"/>
</dbReference>
<keyword evidence="3 6" id="KW-1133">Transmembrane helix</keyword>
<evidence type="ECO:0000256" key="1">
    <source>
        <dbReference type="ARBA" id="ARBA00004141"/>
    </source>
</evidence>
<evidence type="ECO:0000256" key="3">
    <source>
        <dbReference type="ARBA" id="ARBA00022989"/>
    </source>
</evidence>
<evidence type="ECO:0000256" key="2">
    <source>
        <dbReference type="ARBA" id="ARBA00022692"/>
    </source>
</evidence>
<feature type="transmembrane region" description="Helical" evidence="6">
    <location>
        <begin position="450"/>
        <end position="470"/>
    </location>
</feature>
<dbReference type="PANTHER" id="PTHR11040:SF35">
    <property type="entry name" value="ZINC TRANSPORTER 5"/>
    <property type="match status" value="1"/>
</dbReference>
<accession>A0AAQ3NWR8</accession>
<dbReference type="InterPro" id="IPR003689">
    <property type="entry name" value="ZIP"/>
</dbReference>
<feature type="transmembrane region" description="Helical" evidence="6">
    <location>
        <begin position="482"/>
        <end position="504"/>
    </location>
</feature>